<dbReference type="WBParaSite" id="Pan_g23844.t1">
    <property type="protein sequence ID" value="Pan_g23844.t1"/>
    <property type="gene ID" value="Pan_g23844"/>
</dbReference>
<evidence type="ECO:0000256" key="5">
    <source>
        <dbReference type="ARBA" id="ARBA00022833"/>
    </source>
</evidence>
<dbReference type="PIRSF" id="PIRSF005586">
    <property type="entry name" value="RNApol_RpoM"/>
    <property type="match status" value="1"/>
</dbReference>
<keyword evidence="3 9" id="KW-0479">Metal-binding</keyword>
<feature type="binding site" evidence="9">
    <location>
        <position position="110"/>
    </location>
    <ligand>
        <name>Zn(2+)</name>
        <dbReference type="ChEBI" id="CHEBI:29105"/>
        <label>2</label>
    </ligand>
</feature>
<dbReference type="PROSITE" id="PS51133">
    <property type="entry name" value="ZF_TFIIS_2"/>
    <property type="match status" value="1"/>
</dbReference>
<evidence type="ECO:0000256" key="2">
    <source>
        <dbReference type="ARBA" id="ARBA00022478"/>
    </source>
</evidence>
<accession>A0A7E4VQ17</accession>
<dbReference type="InterPro" id="IPR001222">
    <property type="entry name" value="Znf_TFIIS"/>
</dbReference>
<dbReference type="GO" id="GO:0003676">
    <property type="term" value="F:nucleic acid binding"/>
    <property type="evidence" value="ECO:0007669"/>
    <property type="project" value="InterPro"/>
</dbReference>
<keyword evidence="2 8" id="KW-0240">DNA-directed RNA polymerase</keyword>
<dbReference type="GO" id="GO:0006363">
    <property type="term" value="P:termination of RNA polymerase I transcription"/>
    <property type="evidence" value="ECO:0007669"/>
    <property type="project" value="TreeGrafter"/>
</dbReference>
<dbReference type="PANTHER" id="PTHR11239:SF14">
    <property type="entry name" value="DNA-DIRECTED RNA POLYMERASE I SUBUNIT RPA12"/>
    <property type="match status" value="1"/>
</dbReference>
<feature type="binding site" evidence="9">
    <location>
        <position position="31"/>
    </location>
    <ligand>
        <name>Zn(2+)</name>
        <dbReference type="ChEBI" id="CHEBI:29105"/>
        <label>1</label>
    </ligand>
</feature>
<evidence type="ECO:0000256" key="7">
    <source>
        <dbReference type="ARBA" id="ARBA00044497"/>
    </source>
</evidence>
<dbReference type="Pfam" id="PF01096">
    <property type="entry name" value="Zn_ribbon_TFIIS"/>
    <property type="match status" value="1"/>
</dbReference>
<dbReference type="InterPro" id="IPR012164">
    <property type="entry name" value="Rpa12/Rpb9/Rpc10/TFS"/>
</dbReference>
<proteinExistence type="inferred from homology"/>
<evidence type="ECO:0000256" key="6">
    <source>
        <dbReference type="ARBA" id="ARBA00023242"/>
    </source>
</evidence>
<dbReference type="InterPro" id="IPR034004">
    <property type="entry name" value="Zn_ribbon_RPA12_C"/>
</dbReference>
<organism evidence="12 13">
    <name type="scientific">Panagrellus redivivus</name>
    <name type="common">Microworm</name>
    <dbReference type="NCBI Taxonomy" id="6233"/>
    <lineage>
        <taxon>Eukaryota</taxon>
        <taxon>Metazoa</taxon>
        <taxon>Ecdysozoa</taxon>
        <taxon>Nematoda</taxon>
        <taxon>Chromadorea</taxon>
        <taxon>Rhabditida</taxon>
        <taxon>Tylenchina</taxon>
        <taxon>Panagrolaimomorpha</taxon>
        <taxon>Panagrolaimoidea</taxon>
        <taxon>Panagrolaimidae</taxon>
        <taxon>Panagrellus</taxon>
    </lineage>
</organism>
<evidence type="ECO:0000256" key="4">
    <source>
        <dbReference type="ARBA" id="ARBA00022771"/>
    </source>
</evidence>
<dbReference type="GO" id="GO:0003899">
    <property type="term" value="F:DNA-directed RNA polymerase activity"/>
    <property type="evidence" value="ECO:0007669"/>
    <property type="project" value="InterPro"/>
</dbReference>
<dbReference type="CDD" id="cd10507">
    <property type="entry name" value="Zn-ribbon_RPA12"/>
    <property type="match status" value="1"/>
</dbReference>
<feature type="binding site" evidence="9">
    <location>
        <position position="79"/>
    </location>
    <ligand>
        <name>Zn(2+)</name>
        <dbReference type="ChEBI" id="CHEBI:29105"/>
        <label>2</label>
    </ligand>
</feature>
<feature type="binding site" evidence="9">
    <location>
        <position position="107"/>
    </location>
    <ligand>
        <name>Zn(2+)</name>
        <dbReference type="ChEBI" id="CHEBI:29105"/>
        <label>2</label>
    </ligand>
</feature>
<sequence>MEAHFNPIDDFCTLCGALLPLPKYAPIRLPCPHCKCQWSVNAKDNVLVYQREKIYERTVLQSEETAVGEIEGSEVVHICPYCEHDKATYSTRQTRSADEGQTVFYTCLKCKKKSIEYS</sequence>
<evidence type="ECO:0000259" key="11">
    <source>
        <dbReference type="PROSITE" id="PS51133"/>
    </source>
</evidence>
<evidence type="ECO:0000256" key="8">
    <source>
        <dbReference type="PIRNR" id="PIRNR005586"/>
    </source>
</evidence>
<evidence type="ECO:0000256" key="1">
    <source>
        <dbReference type="ARBA" id="ARBA00004604"/>
    </source>
</evidence>
<feature type="binding site" evidence="9">
    <location>
        <position position="34"/>
    </location>
    <ligand>
        <name>Zn(2+)</name>
        <dbReference type="ChEBI" id="CHEBI:29105"/>
        <label>1</label>
    </ligand>
</feature>
<protein>
    <recommendedName>
        <fullName evidence="8">DNA-directed RNA polymerase subunit</fullName>
    </recommendedName>
</protein>
<dbReference type="GO" id="GO:0005736">
    <property type="term" value="C:RNA polymerase I complex"/>
    <property type="evidence" value="ECO:0007669"/>
    <property type="project" value="TreeGrafter"/>
</dbReference>
<keyword evidence="5 9" id="KW-0862">Zinc</keyword>
<reference evidence="12" key="1">
    <citation type="journal article" date="2013" name="Genetics">
        <title>The draft genome and transcriptome of Panagrellus redivivus are shaped by the harsh demands of a free-living lifestyle.</title>
        <authorList>
            <person name="Srinivasan J."/>
            <person name="Dillman A.R."/>
            <person name="Macchietto M.G."/>
            <person name="Heikkinen L."/>
            <person name="Lakso M."/>
            <person name="Fracchia K.M."/>
            <person name="Antoshechkin I."/>
            <person name="Mortazavi A."/>
            <person name="Wong G."/>
            <person name="Sternberg P.W."/>
        </authorList>
    </citation>
    <scope>NUCLEOTIDE SEQUENCE [LARGE SCALE GENOMIC DNA]</scope>
    <source>
        <strain evidence="12">MT8872</strain>
    </source>
</reference>
<feature type="zinc finger region" description="C4-type" evidence="10">
    <location>
        <begin position="12"/>
        <end position="34"/>
    </location>
</feature>
<dbReference type="GO" id="GO:0008270">
    <property type="term" value="F:zinc ion binding"/>
    <property type="evidence" value="ECO:0007669"/>
    <property type="project" value="UniProtKB-KW"/>
</dbReference>
<keyword evidence="6 8" id="KW-0539">Nucleus</keyword>
<dbReference type="AlphaFoldDB" id="A0A7E4VQ17"/>
<dbReference type="Gene3D" id="2.20.25.10">
    <property type="match status" value="1"/>
</dbReference>
<reference evidence="13" key="2">
    <citation type="submission" date="2020-10" db="UniProtKB">
        <authorList>
            <consortium name="WormBaseParasite"/>
        </authorList>
    </citation>
    <scope>IDENTIFICATION</scope>
</reference>
<dbReference type="SMART" id="SM00440">
    <property type="entry name" value="ZnF_C2C2"/>
    <property type="match status" value="1"/>
</dbReference>
<feature type="binding site" evidence="9">
    <location>
        <position position="12"/>
    </location>
    <ligand>
        <name>Zn(2+)</name>
        <dbReference type="ChEBI" id="CHEBI:29105"/>
        <label>1</label>
    </ligand>
</feature>
<evidence type="ECO:0000256" key="3">
    <source>
        <dbReference type="ARBA" id="ARBA00022723"/>
    </source>
</evidence>
<evidence type="ECO:0000313" key="13">
    <source>
        <dbReference type="WBParaSite" id="Pan_g23844.t1"/>
    </source>
</evidence>
<comment type="subcellular location">
    <subcellularLocation>
        <location evidence="1">Nucleus</location>
        <location evidence="1">Nucleolus</location>
    </subcellularLocation>
</comment>
<keyword evidence="12" id="KW-1185">Reference proteome</keyword>
<evidence type="ECO:0000313" key="12">
    <source>
        <dbReference type="Proteomes" id="UP000492821"/>
    </source>
</evidence>
<comment type="similarity">
    <text evidence="8">Belongs to the archaeal rpoM/eukaryotic RPA12/RPB9/RPC11 RNA polymerase family.</text>
</comment>
<dbReference type="PANTHER" id="PTHR11239">
    <property type="entry name" value="DNA-DIRECTED RNA POLYMERASE"/>
    <property type="match status" value="1"/>
</dbReference>
<feature type="binding site" evidence="9">
    <location>
        <position position="82"/>
    </location>
    <ligand>
        <name>Zn(2+)</name>
        <dbReference type="ChEBI" id="CHEBI:29105"/>
        <label>2</label>
    </ligand>
</feature>
<dbReference type="Proteomes" id="UP000492821">
    <property type="component" value="Unassembled WGS sequence"/>
</dbReference>
<comment type="function">
    <text evidence="7">Core component of RNA polymerase I (Pol I), a DNA-dependent RNA polymerase which synthesizes ribosomal RNA precursors using the four ribonucleoside triphosphates as substrates. Can mediate Pol I proofreading of the nascent RNA transcript. Anchors into the Pol I active site to monitor transcription fidelity and cleave mis-incorporated 5'-ribonucleotides.</text>
</comment>
<name>A0A7E4VQ17_PANRE</name>
<feature type="binding site" evidence="9">
    <location>
        <position position="15"/>
    </location>
    <ligand>
        <name>Zn(2+)</name>
        <dbReference type="ChEBI" id="CHEBI:29105"/>
        <label>1</label>
    </ligand>
</feature>
<evidence type="ECO:0000256" key="10">
    <source>
        <dbReference type="PIRSR" id="PIRSR005586-2"/>
    </source>
</evidence>
<keyword evidence="4 10" id="KW-0863">Zinc-finger</keyword>
<comment type="function">
    <text evidence="8">DNA-dependent RNA polymerase catalyzes the transcription of DNA into RNA using the four ribonucleoside triphosphates as substrates.</text>
</comment>
<evidence type="ECO:0000256" key="9">
    <source>
        <dbReference type="PIRSR" id="PIRSR005586-1"/>
    </source>
</evidence>
<dbReference type="SUPFAM" id="SSF57783">
    <property type="entry name" value="Zinc beta-ribbon"/>
    <property type="match status" value="1"/>
</dbReference>
<feature type="domain" description="TFIIS-type" evidence="11">
    <location>
        <begin position="75"/>
        <end position="115"/>
    </location>
</feature>
<keyword evidence="8" id="KW-0804">Transcription</keyword>